<dbReference type="AlphaFoldDB" id="A0A7J6VWE7"/>
<evidence type="ECO:0000313" key="1">
    <source>
        <dbReference type="EMBL" id="KAF5189434.1"/>
    </source>
</evidence>
<name>A0A7J6VWE7_THATH</name>
<protein>
    <submittedName>
        <fullName evidence="1">Uncharacterized protein</fullName>
    </submittedName>
</protein>
<organism evidence="1 2">
    <name type="scientific">Thalictrum thalictroides</name>
    <name type="common">Rue-anemone</name>
    <name type="synonym">Anemone thalictroides</name>
    <dbReference type="NCBI Taxonomy" id="46969"/>
    <lineage>
        <taxon>Eukaryota</taxon>
        <taxon>Viridiplantae</taxon>
        <taxon>Streptophyta</taxon>
        <taxon>Embryophyta</taxon>
        <taxon>Tracheophyta</taxon>
        <taxon>Spermatophyta</taxon>
        <taxon>Magnoliopsida</taxon>
        <taxon>Ranunculales</taxon>
        <taxon>Ranunculaceae</taxon>
        <taxon>Thalictroideae</taxon>
        <taxon>Thalictrum</taxon>
    </lineage>
</organism>
<comment type="caution">
    <text evidence="1">The sequence shown here is derived from an EMBL/GenBank/DDBJ whole genome shotgun (WGS) entry which is preliminary data.</text>
</comment>
<reference evidence="1 2" key="1">
    <citation type="submission" date="2020-06" db="EMBL/GenBank/DDBJ databases">
        <title>Transcriptomic and genomic resources for Thalictrum thalictroides and T. hernandezii: Facilitating candidate gene discovery in an emerging model plant lineage.</title>
        <authorList>
            <person name="Arias T."/>
            <person name="Riano-Pachon D.M."/>
            <person name="Di Stilio V.S."/>
        </authorList>
    </citation>
    <scope>NUCLEOTIDE SEQUENCE [LARGE SCALE GENOMIC DNA]</scope>
    <source>
        <strain evidence="2">cv. WT478/WT964</strain>
        <tissue evidence="1">Leaves</tissue>
    </source>
</reference>
<sequence length="93" mass="10166">MDRANLNLTEKVISLSLREPITLPILFQDVRIAVAFSPTSFGLNGSSPSNFARSRCPQEVVRDGYFRAALSLSRMWCTCVGSKACSLLILGLS</sequence>
<accession>A0A7J6VWE7</accession>
<proteinExistence type="predicted"/>
<evidence type="ECO:0000313" key="2">
    <source>
        <dbReference type="Proteomes" id="UP000554482"/>
    </source>
</evidence>
<gene>
    <name evidence="1" type="ORF">FRX31_020980</name>
</gene>
<dbReference type="EMBL" id="JABWDY010025479">
    <property type="protein sequence ID" value="KAF5189434.1"/>
    <property type="molecule type" value="Genomic_DNA"/>
</dbReference>
<dbReference type="Proteomes" id="UP000554482">
    <property type="component" value="Unassembled WGS sequence"/>
</dbReference>
<keyword evidence="2" id="KW-1185">Reference proteome</keyword>